<dbReference type="SMART" id="SM00889">
    <property type="entry name" value="EFG_IV"/>
    <property type="match status" value="1"/>
</dbReference>
<dbReference type="EMBL" id="VSRR010001130">
    <property type="protein sequence ID" value="MPC22826.1"/>
    <property type="molecule type" value="Genomic_DNA"/>
</dbReference>
<dbReference type="Pfam" id="PF14492">
    <property type="entry name" value="EFG_III"/>
    <property type="match status" value="1"/>
</dbReference>
<name>A0A5B7DPI3_PORTR</name>
<keyword evidence="4" id="KW-0648">Protein biosynthesis</keyword>
<keyword evidence="5" id="KW-0342">GTP-binding</keyword>
<dbReference type="InterPro" id="IPR041095">
    <property type="entry name" value="EFG_II"/>
</dbReference>
<proteinExistence type="inferred from homology"/>
<gene>
    <name evidence="8" type="primary">ico</name>
    <name evidence="8" type="ORF">E2C01_015854</name>
</gene>
<dbReference type="GO" id="GO:0003924">
    <property type="term" value="F:GTPase activity"/>
    <property type="evidence" value="ECO:0007669"/>
    <property type="project" value="TreeGrafter"/>
</dbReference>
<dbReference type="Pfam" id="PF03764">
    <property type="entry name" value="EFG_IV"/>
    <property type="match status" value="2"/>
</dbReference>
<dbReference type="CDD" id="cd16262">
    <property type="entry name" value="EFG_III"/>
    <property type="match status" value="1"/>
</dbReference>
<dbReference type="SUPFAM" id="SSF50447">
    <property type="entry name" value="Translation proteins"/>
    <property type="match status" value="1"/>
</dbReference>
<dbReference type="Gene3D" id="3.30.70.240">
    <property type="match status" value="1"/>
</dbReference>
<dbReference type="InterPro" id="IPR004161">
    <property type="entry name" value="EFTu-like_2"/>
</dbReference>
<evidence type="ECO:0000313" key="9">
    <source>
        <dbReference type="Proteomes" id="UP000324222"/>
    </source>
</evidence>
<dbReference type="CDD" id="cd04091">
    <property type="entry name" value="mtEFG1_II_like"/>
    <property type="match status" value="1"/>
</dbReference>
<dbReference type="InterPro" id="IPR035647">
    <property type="entry name" value="EFG_III/V"/>
</dbReference>
<dbReference type="InterPro" id="IPR005517">
    <property type="entry name" value="Transl_elong_EFG/EF2_IV"/>
</dbReference>
<dbReference type="PANTHER" id="PTHR43636:SF2">
    <property type="entry name" value="ELONGATION FACTOR G, MITOCHONDRIAL"/>
    <property type="match status" value="1"/>
</dbReference>
<dbReference type="SUPFAM" id="SSF54980">
    <property type="entry name" value="EF-G C-terminal domain-like"/>
    <property type="match status" value="3"/>
</dbReference>
<evidence type="ECO:0000259" key="6">
    <source>
        <dbReference type="SMART" id="SM00838"/>
    </source>
</evidence>
<dbReference type="GO" id="GO:0005525">
    <property type="term" value="F:GTP binding"/>
    <property type="evidence" value="ECO:0007669"/>
    <property type="project" value="UniProtKB-KW"/>
</dbReference>
<evidence type="ECO:0000256" key="3">
    <source>
        <dbReference type="ARBA" id="ARBA00022768"/>
    </source>
</evidence>
<comment type="similarity">
    <text evidence="1">Belongs to the TRAFAC class translation factor GTPase superfamily. Classic translation factor GTPase family. EF-G/EF-2 subfamily.</text>
</comment>
<comment type="caution">
    <text evidence="8">The sequence shown here is derived from an EMBL/GenBank/DDBJ whole genome shotgun (WGS) entry which is preliminary data.</text>
</comment>
<dbReference type="SMART" id="SM00838">
    <property type="entry name" value="EFG_C"/>
    <property type="match status" value="1"/>
</dbReference>
<evidence type="ECO:0000256" key="2">
    <source>
        <dbReference type="ARBA" id="ARBA00022741"/>
    </source>
</evidence>
<protein>
    <submittedName>
        <fullName evidence="8">Elongation factor G, mitochondrial</fullName>
    </submittedName>
</protein>
<dbReference type="InterPro" id="IPR009022">
    <property type="entry name" value="EFG_III"/>
</dbReference>
<evidence type="ECO:0000256" key="1">
    <source>
        <dbReference type="ARBA" id="ARBA00005870"/>
    </source>
</evidence>
<dbReference type="PANTHER" id="PTHR43636">
    <property type="entry name" value="ELONGATION FACTOR G, MITOCHONDRIAL"/>
    <property type="match status" value="1"/>
</dbReference>
<evidence type="ECO:0000259" key="7">
    <source>
        <dbReference type="SMART" id="SM00889"/>
    </source>
</evidence>
<evidence type="ECO:0000256" key="5">
    <source>
        <dbReference type="ARBA" id="ARBA00023134"/>
    </source>
</evidence>
<feature type="domain" description="Elongation factor EFG" evidence="6">
    <location>
        <begin position="394"/>
        <end position="507"/>
    </location>
</feature>
<dbReference type="AlphaFoldDB" id="A0A5B7DPI3"/>
<dbReference type="OrthoDB" id="198619at2759"/>
<dbReference type="GO" id="GO:0003746">
    <property type="term" value="F:translation elongation factor activity"/>
    <property type="evidence" value="ECO:0007669"/>
    <property type="project" value="UniProtKB-KW"/>
</dbReference>
<dbReference type="GO" id="GO:0005739">
    <property type="term" value="C:mitochondrion"/>
    <property type="evidence" value="ECO:0007669"/>
    <property type="project" value="TreeGrafter"/>
</dbReference>
<keyword evidence="2" id="KW-0547">Nucleotide-binding</keyword>
<dbReference type="Gene3D" id="3.30.230.10">
    <property type="match status" value="1"/>
</dbReference>
<evidence type="ECO:0000313" key="8">
    <source>
        <dbReference type="EMBL" id="MPC22826.1"/>
    </source>
</evidence>
<dbReference type="GO" id="GO:0070125">
    <property type="term" value="P:mitochondrial translational elongation"/>
    <property type="evidence" value="ECO:0007669"/>
    <property type="project" value="TreeGrafter"/>
</dbReference>
<dbReference type="Proteomes" id="UP000324222">
    <property type="component" value="Unassembled WGS sequence"/>
</dbReference>
<dbReference type="InterPro" id="IPR014721">
    <property type="entry name" value="Ribsml_uS5_D2-typ_fold_subgr"/>
</dbReference>
<dbReference type="FunFam" id="2.40.30.10:FF:000022">
    <property type="entry name" value="Elongation factor G, mitochondrial"/>
    <property type="match status" value="1"/>
</dbReference>
<dbReference type="FunFam" id="3.30.70.870:FF:000001">
    <property type="entry name" value="Elongation factor G"/>
    <property type="match status" value="1"/>
</dbReference>
<dbReference type="InterPro" id="IPR000640">
    <property type="entry name" value="EFG_V-like"/>
</dbReference>
<dbReference type="Pfam" id="PF00679">
    <property type="entry name" value="EFG_C"/>
    <property type="match status" value="2"/>
</dbReference>
<keyword evidence="9" id="KW-1185">Reference proteome</keyword>
<feature type="domain" description="Translation elongation factor EFG/EF2" evidence="7">
    <location>
        <begin position="252"/>
        <end position="392"/>
    </location>
</feature>
<organism evidence="8 9">
    <name type="scientific">Portunus trituberculatus</name>
    <name type="common">Swimming crab</name>
    <name type="synonym">Neptunus trituberculatus</name>
    <dbReference type="NCBI Taxonomy" id="210409"/>
    <lineage>
        <taxon>Eukaryota</taxon>
        <taxon>Metazoa</taxon>
        <taxon>Ecdysozoa</taxon>
        <taxon>Arthropoda</taxon>
        <taxon>Crustacea</taxon>
        <taxon>Multicrustacea</taxon>
        <taxon>Malacostraca</taxon>
        <taxon>Eumalacostraca</taxon>
        <taxon>Eucarida</taxon>
        <taxon>Decapoda</taxon>
        <taxon>Pleocyemata</taxon>
        <taxon>Brachyura</taxon>
        <taxon>Eubrachyura</taxon>
        <taxon>Portunoidea</taxon>
        <taxon>Portunidae</taxon>
        <taxon>Portuninae</taxon>
        <taxon>Portunus</taxon>
    </lineage>
</organism>
<dbReference type="Gene3D" id="3.40.50.300">
    <property type="entry name" value="P-loop containing nucleotide triphosphate hydrolases"/>
    <property type="match status" value="1"/>
</dbReference>
<dbReference type="InterPro" id="IPR009000">
    <property type="entry name" value="Transl_B-barrel_sf"/>
</dbReference>
<keyword evidence="3 8" id="KW-0251">Elongation factor</keyword>
<accession>A0A5B7DPI3</accession>
<dbReference type="InterPro" id="IPR047872">
    <property type="entry name" value="EFG_IV"/>
</dbReference>
<evidence type="ECO:0000256" key="4">
    <source>
        <dbReference type="ARBA" id="ARBA00022917"/>
    </source>
</evidence>
<dbReference type="Gene3D" id="2.40.30.10">
    <property type="entry name" value="Translation factors"/>
    <property type="match status" value="1"/>
</dbReference>
<dbReference type="SUPFAM" id="SSF54211">
    <property type="entry name" value="Ribosomal protein S5 domain 2-like"/>
    <property type="match status" value="1"/>
</dbReference>
<reference evidence="8 9" key="1">
    <citation type="submission" date="2019-05" db="EMBL/GenBank/DDBJ databases">
        <title>Another draft genome of Portunus trituberculatus and its Hox gene families provides insights of decapod evolution.</title>
        <authorList>
            <person name="Jeong J.-H."/>
            <person name="Song I."/>
            <person name="Kim S."/>
            <person name="Choi T."/>
            <person name="Kim D."/>
            <person name="Ryu S."/>
            <person name="Kim W."/>
        </authorList>
    </citation>
    <scope>NUCLEOTIDE SEQUENCE [LARGE SCALE GENOMIC DNA]</scope>
    <source>
        <tissue evidence="8">Muscle</tissue>
    </source>
</reference>
<sequence>MMGTALKNKGVQTLLDAVLRYLPNPAEVENRALVQDTAGKETKVLLHSARDKSHPFVGLAFKLEAGKYGQLTYVRVYQGGLKKGDNIFNTRTNKRVKVSRLVQLHSNNMEDVNEVFAGDICALFGIDCASGDTFTTQPKYPISMFRIFPIVHTSPSEETEAGQDSLSLSLQESMYVPDPVISMSIKPKNPKDLDAFSKAVNRFTREDPTYRIQWDTDNKETIASGMGELHLEIYAQRMQREYGCEVTMGKPKVAFRETLVSPVEFNYVHKKQSGGAGQYGHIIGLVEVRCVIHIALHLKPFPSHPPQPLPTEENTQLAFSDETMGTSVPKQFIPAIEKGFKEMCNKGMMTGHKIAGVRFRVLDGSSHMVDSNEISFIMAAQGAMKQAYEFGAWMVLEPIMSVEITAPEEFQGVVTSHMNKRHGIITGTDANQGWFSLYCEVNRGHTLRDLPIWLAAFRDLNPALSIVPLNDMFGYANELRSSTQGKGEFAMEYSCYLPARSEVMDELMNQQDSQTQPEAAKKSRR</sequence>
<dbReference type="InterPro" id="IPR020568">
    <property type="entry name" value="Ribosomal_Su5_D2-typ_SF"/>
</dbReference>
<dbReference type="Gene3D" id="3.30.70.870">
    <property type="entry name" value="Elongation Factor G (Translational Gtpase), domain 3"/>
    <property type="match status" value="1"/>
</dbReference>
<dbReference type="CDD" id="cd01434">
    <property type="entry name" value="EFG_mtEFG1_IV"/>
    <property type="match status" value="1"/>
</dbReference>
<dbReference type="Pfam" id="PF03144">
    <property type="entry name" value="GTP_EFTU_D2"/>
    <property type="match status" value="1"/>
</dbReference>
<dbReference type="InterPro" id="IPR027417">
    <property type="entry name" value="P-loop_NTPase"/>
</dbReference>